<feature type="non-terminal residue" evidence="2">
    <location>
        <position position="1"/>
    </location>
</feature>
<evidence type="ECO:0000313" key="2">
    <source>
        <dbReference type="EMBL" id="CAA9267243.1"/>
    </source>
</evidence>
<reference evidence="2" key="1">
    <citation type="submission" date="2020-02" db="EMBL/GenBank/DDBJ databases">
        <authorList>
            <person name="Meier V. D."/>
        </authorList>
    </citation>
    <scope>NUCLEOTIDE SEQUENCE</scope>
    <source>
        <strain evidence="2">AVDCRST_MAG57</strain>
    </source>
</reference>
<organism evidence="2">
    <name type="scientific">uncultured Blastococcus sp</name>
    <dbReference type="NCBI Taxonomy" id="217144"/>
    <lineage>
        <taxon>Bacteria</taxon>
        <taxon>Bacillati</taxon>
        <taxon>Actinomycetota</taxon>
        <taxon>Actinomycetes</taxon>
        <taxon>Geodermatophilales</taxon>
        <taxon>Geodermatophilaceae</taxon>
        <taxon>Blastococcus</taxon>
        <taxon>environmental samples</taxon>
    </lineage>
</organism>
<accession>A0A6J4J1W0</accession>
<sequence>GLGNGDAQGRPGRVETGDHGGADSRGTCRGPDADQDDM</sequence>
<proteinExistence type="predicted"/>
<feature type="non-terminal residue" evidence="2">
    <location>
        <position position="38"/>
    </location>
</feature>
<feature type="compositionally biased region" description="Basic and acidic residues" evidence="1">
    <location>
        <begin position="12"/>
        <end position="22"/>
    </location>
</feature>
<dbReference type="EMBL" id="CADCTI010000245">
    <property type="protein sequence ID" value="CAA9267243.1"/>
    <property type="molecule type" value="Genomic_DNA"/>
</dbReference>
<gene>
    <name evidence="2" type="ORF">AVDCRST_MAG57-2912</name>
</gene>
<protein>
    <submittedName>
        <fullName evidence="2">Uncharacterized protein</fullName>
    </submittedName>
</protein>
<name>A0A6J4J1W0_9ACTN</name>
<dbReference type="AlphaFoldDB" id="A0A6J4J1W0"/>
<feature type="region of interest" description="Disordered" evidence="1">
    <location>
        <begin position="1"/>
        <end position="38"/>
    </location>
</feature>
<evidence type="ECO:0000256" key="1">
    <source>
        <dbReference type="SAM" id="MobiDB-lite"/>
    </source>
</evidence>